<evidence type="ECO:0000256" key="16">
    <source>
        <dbReference type="ARBA" id="ARBA00023239"/>
    </source>
</evidence>
<evidence type="ECO:0000259" key="20">
    <source>
        <dbReference type="Pfam" id="PF24621"/>
    </source>
</evidence>
<evidence type="ECO:0000256" key="12">
    <source>
        <dbReference type="ARBA" id="ARBA00022741"/>
    </source>
</evidence>
<comment type="catalytic activity">
    <reaction evidence="1 18">
        <text>7-phospho-2-dehydro-3-deoxy-D-arabino-heptonate = 3-dehydroquinate + phosphate</text>
        <dbReference type="Rhea" id="RHEA:21968"/>
        <dbReference type="ChEBI" id="CHEBI:32364"/>
        <dbReference type="ChEBI" id="CHEBI:43474"/>
        <dbReference type="ChEBI" id="CHEBI:58394"/>
        <dbReference type="EC" id="4.2.3.4"/>
    </reaction>
</comment>
<dbReference type="GO" id="GO:0003856">
    <property type="term" value="F:3-dehydroquinate synthase activity"/>
    <property type="evidence" value="ECO:0007669"/>
    <property type="project" value="UniProtKB-UniRule"/>
</dbReference>
<evidence type="ECO:0000256" key="4">
    <source>
        <dbReference type="ARBA" id="ARBA00004496"/>
    </source>
</evidence>
<evidence type="ECO:0000256" key="18">
    <source>
        <dbReference type="HAMAP-Rule" id="MF_00110"/>
    </source>
</evidence>
<dbReference type="Pfam" id="PF24621">
    <property type="entry name" value="DHQS_C"/>
    <property type="match status" value="1"/>
</dbReference>
<dbReference type="Proteomes" id="UP000014923">
    <property type="component" value="Unassembled WGS sequence"/>
</dbReference>
<dbReference type="CDD" id="cd08195">
    <property type="entry name" value="DHQS"/>
    <property type="match status" value="1"/>
</dbReference>
<keyword evidence="15 18" id="KW-0057">Aromatic amino acid biosynthesis</keyword>
<dbReference type="Gene3D" id="1.20.1090.10">
    <property type="entry name" value="Dehydroquinate synthase-like - alpha domain"/>
    <property type="match status" value="1"/>
</dbReference>
<dbReference type="HOGENOM" id="CLU_001201_0_1_9"/>
<dbReference type="RefSeq" id="WP_018661407.1">
    <property type="nucleotide sequence ID" value="NZ_HF952018.1"/>
</dbReference>
<feature type="binding site" evidence="18">
    <location>
        <position position="242"/>
    </location>
    <ligand>
        <name>Zn(2+)</name>
        <dbReference type="ChEBI" id="CHEBI:29105"/>
    </ligand>
</feature>
<keyword evidence="11 18" id="KW-0479">Metal-binding</keyword>
<evidence type="ECO:0000256" key="13">
    <source>
        <dbReference type="ARBA" id="ARBA00022833"/>
    </source>
</evidence>
<gene>
    <name evidence="18" type="primary">aroB</name>
    <name evidence="21" type="ORF">TCEL_01775</name>
</gene>
<evidence type="ECO:0000259" key="19">
    <source>
        <dbReference type="Pfam" id="PF01761"/>
    </source>
</evidence>
<evidence type="ECO:0000256" key="2">
    <source>
        <dbReference type="ARBA" id="ARBA00001911"/>
    </source>
</evidence>
<accession>R7RR78</accession>
<dbReference type="InterPro" id="IPR030963">
    <property type="entry name" value="DHQ_synth_fam"/>
</dbReference>
<dbReference type="EC" id="4.2.3.4" evidence="7 18"/>
<feature type="domain" description="3-dehydroquinate synthase N-terminal" evidence="19">
    <location>
        <begin position="62"/>
        <end position="174"/>
    </location>
</feature>
<dbReference type="Gene3D" id="3.40.50.1970">
    <property type="match status" value="1"/>
</dbReference>
<evidence type="ECO:0000256" key="5">
    <source>
        <dbReference type="ARBA" id="ARBA00004661"/>
    </source>
</evidence>
<evidence type="ECO:0000256" key="8">
    <source>
        <dbReference type="ARBA" id="ARBA00017684"/>
    </source>
</evidence>
<evidence type="ECO:0000256" key="15">
    <source>
        <dbReference type="ARBA" id="ARBA00023141"/>
    </source>
</evidence>
<comment type="subcellular location">
    <subcellularLocation>
        <location evidence="4 18">Cytoplasm</location>
    </subcellularLocation>
</comment>
<evidence type="ECO:0000256" key="9">
    <source>
        <dbReference type="ARBA" id="ARBA00022490"/>
    </source>
</evidence>
<dbReference type="PANTHER" id="PTHR43622">
    <property type="entry name" value="3-DEHYDROQUINATE SYNTHASE"/>
    <property type="match status" value="1"/>
</dbReference>
<evidence type="ECO:0000313" key="22">
    <source>
        <dbReference type="Proteomes" id="UP000014923"/>
    </source>
</evidence>
<dbReference type="UniPathway" id="UPA00053">
    <property type="reaction ID" value="UER00085"/>
</dbReference>
<proteinExistence type="inferred from homology"/>
<dbReference type="NCBIfam" id="TIGR01357">
    <property type="entry name" value="aroB"/>
    <property type="match status" value="1"/>
</dbReference>
<keyword evidence="14 18" id="KW-0520">NAD</keyword>
<feature type="binding site" evidence="18">
    <location>
        <position position="179"/>
    </location>
    <ligand>
        <name>Zn(2+)</name>
        <dbReference type="ChEBI" id="CHEBI:29105"/>
    </ligand>
</feature>
<keyword evidence="17 18" id="KW-0170">Cobalt</keyword>
<comment type="pathway">
    <text evidence="5 18">Metabolic intermediate biosynthesis; chorismate biosynthesis; chorismate from D-erythrose 4-phosphate and phosphoenolpyruvate: step 2/7.</text>
</comment>
<keyword evidence="22" id="KW-1185">Reference proteome</keyword>
<comment type="cofactor">
    <cofactor evidence="18">
        <name>Co(2+)</name>
        <dbReference type="ChEBI" id="CHEBI:48828"/>
    </cofactor>
    <cofactor evidence="18">
        <name>Zn(2+)</name>
        <dbReference type="ChEBI" id="CHEBI:29105"/>
    </cofactor>
    <text evidence="18">Binds 1 divalent metal cation per subunit. Can use either Co(2+) or Zn(2+).</text>
</comment>
<feature type="binding site" evidence="18">
    <location>
        <begin position="100"/>
        <end position="104"/>
    </location>
    <ligand>
        <name>NAD(+)</name>
        <dbReference type="ChEBI" id="CHEBI:57540"/>
    </ligand>
</feature>
<evidence type="ECO:0000256" key="1">
    <source>
        <dbReference type="ARBA" id="ARBA00001393"/>
    </source>
</evidence>
<keyword evidence="13 18" id="KW-0862">Zinc</keyword>
<dbReference type="SUPFAM" id="SSF56796">
    <property type="entry name" value="Dehydroquinate synthase-like"/>
    <property type="match status" value="1"/>
</dbReference>
<evidence type="ECO:0000256" key="6">
    <source>
        <dbReference type="ARBA" id="ARBA00005412"/>
    </source>
</evidence>
<evidence type="ECO:0000256" key="14">
    <source>
        <dbReference type="ARBA" id="ARBA00023027"/>
    </source>
</evidence>
<reference evidence="21" key="1">
    <citation type="submission" date="2013-03" db="EMBL/GenBank/DDBJ databases">
        <title>Draft genome sequence of the hydrogen-ethanol-producing anaerobic alkalithermophilic Caloramator celere.</title>
        <authorList>
            <person name="Ciranna A."/>
            <person name="Larjo A."/>
            <person name="Kivisto A."/>
            <person name="Santala V."/>
            <person name="Roos C."/>
            <person name="Karp M."/>
        </authorList>
    </citation>
    <scope>NUCLEOTIDE SEQUENCE [LARGE SCALE GENOMIC DNA]</scope>
    <source>
        <strain evidence="21">DSM 8682</strain>
    </source>
</reference>
<feature type="binding site" evidence="18">
    <location>
        <position position="146"/>
    </location>
    <ligand>
        <name>NAD(+)</name>
        <dbReference type="ChEBI" id="CHEBI:57540"/>
    </ligand>
</feature>
<dbReference type="GO" id="GO:0009423">
    <property type="term" value="P:chorismate biosynthetic process"/>
    <property type="evidence" value="ECO:0007669"/>
    <property type="project" value="UniProtKB-UniRule"/>
</dbReference>
<dbReference type="InterPro" id="IPR056179">
    <property type="entry name" value="DHQS_C"/>
</dbReference>
<comment type="caution">
    <text evidence="18">Lacks conserved residue(s) required for the propagation of feature annotation.</text>
</comment>
<sequence>MKEIKVNALSPYSVIVTSTNSQLNFWLEHKKLNRLFVITDDNVDLLYGDYFNSIKSKIIGKYVLKAGEESKKIETVLDIYRCLLKHNIDRKCTILAFGGGVVGDITGFVASTFKRGTNLVYIPTTLIAQTDSSVGGKNGFNLDGIKNVIGTFYQPSLVYVDVNLLKTLDADNFKNGMAEVIKYGFVLDDNLFRYIEQNKRAILEREIDKLKYIVAECIKLKAAVVEKDELDLGGRHILNFGHTIGHALETISNFKIMHGEAVALGMVYESYIALKRNLIDQDLLERLIKILKYFDLQTTADIENYNDFKQAILKDKKNVDSLLKIVLPVGLGRAIITTDVKVDTIIQNMKELSRR</sequence>
<comment type="similarity">
    <text evidence="6 18">Belongs to the sugar phosphate cyclases superfamily. Dehydroquinate synthase family.</text>
</comment>
<dbReference type="eggNOG" id="COG0337">
    <property type="taxonomic scope" value="Bacteria"/>
</dbReference>
<feature type="domain" description="3-dehydroquinate synthase C-terminal" evidence="20">
    <location>
        <begin position="176"/>
        <end position="318"/>
    </location>
</feature>
<comment type="cofactor">
    <cofactor evidence="2 18">
        <name>NAD(+)</name>
        <dbReference type="ChEBI" id="CHEBI:57540"/>
    </cofactor>
</comment>
<dbReference type="OrthoDB" id="9806583at2"/>
<dbReference type="InterPro" id="IPR016037">
    <property type="entry name" value="DHQ_synth_AroB"/>
</dbReference>
<feature type="binding site" evidence="18">
    <location>
        <position position="137"/>
    </location>
    <ligand>
        <name>NAD(+)</name>
        <dbReference type="ChEBI" id="CHEBI:57540"/>
    </ligand>
</feature>
<comment type="function">
    <text evidence="18">Catalyzes the conversion of 3-deoxy-D-arabino-heptulosonate 7-phosphate (DAHP) to dehydroquinate (DHQ).</text>
</comment>
<comment type="caution">
    <text evidence="21">The sequence shown here is derived from an EMBL/GenBank/DDBJ whole genome shotgun (WGS) entry which is preliminary data.</text>
</comment>
<feature type="binding site" evidence="18">
    <location>
        <position position="258"/>
    </location>
    <ligand>
        <name>Zn(2+)</name>
        <dbReference type="ChEBI" id="CHEBI:29105"/>
    </ligand>
</feature>
<keyword evidence="10 18" id="KW-0028">Amino-acid biosynthesis</keyword>
<dbReference type="GO" id="GO:0000166">
    <property type="term" value="F:nucleotide binding"/>
    <property type="evidence" value="ECO:0007669"/>
    <property type="project" value="UniProtKB-KW"/>
</dbReference>
<name>R7RR78_9CLOT</name>
<dbReference type="EMBL" id="CAVN010000092">
    <property type="protein sequence ID" value="CDF57861.1"/>
    <property type="molecule type" value="Genomic_DNA"/>
</dbReference>
<dbReference type="PANTHER" id="PTHR43622:SF7">
    <property type="entry name" value="3-DEHYDROQUINATE SYNTHASE, CHLOROPLASTIC"/>
    <property type="match status" value="1"/>
</dbReference>
<evidence type="ECO:0000256" key="3">
    <source>
        <dbReference type="ARBA" id="ARBA00001947"/>
    </source>
</evidence>
<comment type="cofactor">
    <cofactor evidence="3">
        <name>Zn(2+)</name>
        <dbReference type="ChEBI" id="CHEBI:29105"/>
    </cofactor>
</comment>
<evidence type="ECO:0000256" key="11">
    <source>
        <dbReference type="ARBA" id="ARBA00022723"/>
    </source>
</evidence>
<keyword evidence="12 18" id="KW-0547">Nucleotide-binding</keyword>
<dbReference type="AlphaFoldDB" id="R7RR78"/>
<dbReference type="PIRSF" id="PIRSF001455">
    <property type="entry name" value="DHQ_synth"/>
    <property type="match status" value="1"/>
</dbReference>
<evidence type="ECO:0000256" key="7">
    <source>
        <dbReference type="ARBA" id="ARBA00013031"/>
    </source>
</evidence>
<keyword evidence="16 18" id="KW-0456">Lyase</keyword>
<feature type="binding site" evidence="18">
    <location>
        <begin position="124"/>
        <end position="125"/>
    </location>
    <ligand>
        <name>NAD(+)</name>
        <dbReference type="ChEBI" id="CHEBI:57540"/>
    </ligand>
</feature>
<dbReference type="Pfam" id="PF01761">
    <property type="entry name" value="DHQ_synthase"/>
    <property type="match status" value="1"/>
</dbReference>
<dbReference type="HAMAP" id="MF_00110">
    <property type="entry name" value="DHQ_synthase"/>
    <property type="match status" value="1"/>
</dbReference>
<keyword evidence="9 18" id="KW-0963">Cytoplasm</keyword>
<evidence type="ECO:0000256" key="17">
    <source>
        <dbReference type="ARBA" id="ARBA00023285"/>
    </source>
</evidence>
<dbReference type="GO" id="GO:0005737">
    <property type="term" value="C:cytoplasm"/>
    <property type="evidence" value="ECO:0007669"/>
    <property type="project" value="UniProtKB-SubCell"/>
</dbReference>
<evidence type="ECO:0000256" key="10">
    <source>
        <dbReference type="ARBA" id="ARBA00022605"/>
    </source>
</evidence>
<protein>
    <recommendedName>
        <fullName evidence="8 18">3-dehydroquinate synthase</fullName>
        <shortName evidence="18">DHQS</shortName>
        <ecNumber evidence="7 18">4.2.3.4</ecNumber>
    </recommendedName>
</protein>
<dbReference type="InterPro" id="IPR030960">
    <property type="entry name" value="DHQS/DOIS_N"/>
</dbReference>
<dbReference type="GO" id="GO:0009073">
    <property type="term" value="P:aromatic amino acid family biosynthetic process"/>
    <property type="evidence" value="ECO:0007669"/>
    <property type="project" value="UniProtKB-KW"/>
</dbReference>
<dbReference type="FunFam" id="3.40.50.1970:FF:000007">
    <property type="entry name" value="Pentafunctional AROM polypeptide"/>
    <property type="match status" value="1"/>
</dbReference>
<dbReference type="GO" id="GO:0046872">
    <property type="term" value="F:metal ion binding"/>
    <property type="evidence" value="ECO:0007669"/>
    <property type="project" value="UniProtKB-KW"/>
</dbReference>
<dbReference type="GO" id="GO:0008652">
    <property type="term" value="P:amino acid biosynthetic process"/>
    <property type="evidence" value="ECO:0007669"/>
    <property type="project" value="UniProtKB-KW"/>
</dbReference>
<dbReference type="InterPro" id="IPR050071">
    <property type="entry name" value="Dehydroquinate_synthase"/>
</dbReference>
<evidence type="ECO:0000313" key="21">
    <source>
        <dbReference type="EMBL" id="CDF57861.1"/>
    </source>
</evidence>
<organism evidence="21 22">
    <name type="scientific">Thermobrachium celere DSM 8682</name>
    <dbReference type="NCBI Taxonomy" id="941824"/>
    <lineage>
        <taxon>Bacteria</taxon>
        <taxon>Bacillati</taxon>
        <taxon>Bacillota</taxon>
        <taxon>Clostridia</taxon>
        <taxon>Eubacteriales</taxon>
        <taxon>Clostridiaceae</taxon>
        <taxon>Thermobrachium</taxon>
    </lineage>
</organism>